<accession>A9CUC7</accession>
<dbReference type="NCBIfam" id="NF047593">
    <property type="entry name" value="IS66_ISAeme5_TnpA"/>
    <property type="match status" value="1"/>
</dbReference>
<gene>
    <name evidence="1" type="ORF">KAOT1_02171</name>
</gene>
<sequence length="41" mass="5300">MFALIDQMYSEDINQKDFCEREDIKYHTLQYWLNHYRREKK</sequence>
<organism evidence="1 2">
    <name type="scientific">Kordia algicida OT-1</name>
    <dbReference type="NCBI Taxonomy" id="391587"/>
    <lineage>
        <taxon>Bacteria</taxon>
        <taxon>Pseudomonadati</taxon>
        <taxon>Bacteroidota</taxon>
        <taxon>Flavobacteriia</taxon>
        <taxon>Flavobacteriales</taxon>
        <taxon>Flavobacteriaceae</taxon>
        <taxon>Kordia</taxon>
    </lineage>
</organism>
<dbReference type="HOGENOM" id="CLU_3271588_0_0_10"/>
<evidence type="ECO:0000313" key="1">
    <source>
        <dbReference type="EMBL" id="EDP94114.1"/>
    </source>
</evidence>
<dbReference type="RefSeq" id="WP_007093008.1">
    <property type="nucleotide sequence ID" value="NZ_CP142125.1"/>
</dbReference>
<comment type="caution">
    <text evidence="1">The sequence shown here is derived from an EMBL/GenBank/DDBJ whole genome shotgun (WGS) entry which is preliminary data.</text>
</comment>
<evidence type="ECO:0000313" key="2">
    <source>
        <dbReference type="Proteomes" id="UP000002945"/>
    </source>
</evidence>
<evidence type="ECO:0008006" key="3">
    <source>
        <dbReference type="Google" id="ProtNLM"/>
    </source>
</evidence>
<dbReference type="STRING" id="391587.KAOT1_02171"/>
<dbReference type="AlphaFoldDB" id="A9CUC7"/>
<dbReference type="EMBL" id="ABIB01000029">
    <property type="protein sequence ID" value="EDP94114.1"/>
    <property type="molecule type" value="Genomic_DNA"/>
</dbReference>
<reference evidence="1 2" key="1">
    <citation type="journal article" date="2011" name="J. Bacteriol.">
        <title>Genome sequence of the algicidal bacterium Kordia algicida OT-1.</title>
        <authorList>
            <person name="Lee H.S."/>
            <person name="Kang S.G."/>
            <person name="Kwon K.K."/>
            <person name="Lee J.H."/>
            <person name="Kim S.J."/>
        </authorList>
    </citation>
    <scope>NUCLEOTIDE SEQUENCE [LARGE SCALE GENOMIC DNA]</scope>
    <source>
        <strain evidence="1 2">OT-1</strain>
    </source>
</reference>
<keyword evidence="2" id="KW-1185">Reference proteome</keyword>
<protein>
    <recommendedName>
        <fullName evidence="3">Transposase</fullName>
    </recommendedName>
</protein>
<proteinExistence type="predicted"/>
<dbReference type="Proteomes" id="UP000002945">
    <property type="component" value="Unassembled WGS sequence"/>
</dbReference>
<name>A9CUC7_9FLAO</name>